<dbReference type="AlphaFoldDB" id="A0A067T3Q7"/>
<dbReference type="OrthoDB" id="2735833at2759"/>
<gene>
    <name evidence="1" type="ORF">GALMADRAFT_210023</name>
</gene>
<organism evidence="1 2">
    <name type="scientific">Galerina marginata (strain CBS 339.88)</name>
    <dbReference type="NCBI Taxonomy" id="685588"/>
    <lineage>
        <taxon>Eukaryota</taxon>
        <taxon>Fungi</taxon>
        <taxon>Dikarya</taxon>
        <taxon>Basidiomycota</taxon>
        <taxon>Agaricomycotina</taxon>
        <taxon>Agaricomycetes</taxon>
        <taxon>Agaricomycetidae</taxon>
        <taxon>Agaricales</taxon>
        <taxon>Agaricineae</taxon>
        <taxon>Strophariaceae</taxon>
        <taxon>Galerina</taxon>
    </lineage>
</organism>
<proteinExistence type="predicted"/>
<evidence type="ECO:0000313" key="1">
    <source>
        <dbReference type="EMBL" id="KDR77776.1"/>
    </source>
</evidence>
<protein>
    <submittedName>
        <fullName evidence="1">Uncharacterized protein</fullName>
    </submittedName>
</protein>
<sequence length="266" mass="29647">MAINPVSLAAVFGGEKSIGDMVKGFDFSKMDVKDDTRNDHLHLDLAPSYGPEGKLTSAAIKCMDDNLKIMIAGTMKSLSALKPEDRSWANIMSTLMQNPLLEPETDAISRSDKLIKSGTNVFKFDGSPDATIVNEVQAWFVGLISDKDVLDSTKIDIHVLGEIVAQTGATVDSFETFFGKKERHEKTIVDIGVLRFPDQDRPHFQVYRIQLHAWSQSNRVLFVQEDTNGITGEYYSRNFKPRDSVIVGLRAETKQKAIQQAEDMFA</sequence>
<evidence type="ECO:0000313" key="2">
    <source>
        <dbReference type="Proteomes" id="UP000027222"/>
    </source>
</evidence>
<name>A0A067T3Q7_GALM3</name>
<accession>A0A067T3Q7</accession>
<dbReference type="EMBL" id="KL142376">
    <property type="protein sequence ID" value="KDR77776.1"/>
    <property type="molecule type" value="Genomic_DNA"/>
</dbReference>
<dbReference type="Proteomes" id="UP000027222">
    <property type="component" value="Unassembled WGS sequence"/>
</dbReference>
<keyword evidence="2" id="KW-1185">Reference proteome</keyword>
<dbReference type="HOGENOM" id="CLU_091769_0_0_1"/>
<reference evidence="2" key="1">
    <citation type="journal article" date="2014" name="Proc. Natl. Acad. Sci. U.S.A.">
        <title>Extensive sampling of basidiomycete genomes demonstrates inadequacy of the white-rot/brown-rot paradigm for wood decay fungi.</title>
        <authorList>
            <person name="Riley R."/>
            <person name="Salamov A.A."/>
            <person name="Brown D.W."/>
            <person name="Nagy L.G."/>
            <person name="Floudas D."/>
            <person name="Held B.W."/>
            <person name="Levasseur A."/>
            <person name="Lombard V."/>
            <person name="Morin E."/>
            <person name="Otillar R."/>
            <person name="Lindquist E.A."/>
            <person name="Sun H."/>
            <person name="LaButti K.M."/>
            <person name="Schmutz J."/>
            <person name="Jabbour D."/>
            <person name="Luo H."/>
            <person name="Baker S.E."/>
            <person name="Pisabarro A.G."/>
            <person name="Walton J.D."/>
            <person name="Blanchette R.A."/>
            <person name="Henrissat B."/>
            <person name="Martin F."/>
            <person name="Cullen D."/>
            <person name="Hibbett D.S."/>
            <person name="Grigoriev I.V."/>
        </authorList>
    </citation>
    <scope>NUCLEOTIDE SEQUENCE [LARGE SCALE GENOMIC DNA]</scope>
    <source>
        <strain evidence="2">CBS 339.88</strain>
    </source>
</reference>